<evidence type="ECO:0000313" key="4">
    <source>
        <dbReference type="Proteomes" id="UP000249842"/>
    </source>
</evidence>
<dbReference type="CDD" id="cd01071">
    <property type="entry name" value="PBP2_PhnD_like"/>
    <property type="match status" value="1"/>
</dbReference>
<dbReference type="PANTHER" id="PTHR35841">
    <property type="entry name" value="PHOSPHONATES-BINDING PERIPLASMIC PROTEIN"/>
    <property type="match status" value="1"/>
</dbReference>
<comment type="similarity">
    <text evidence="1">Belongs to the phosphate/phosphite/phosphonate binding protein family.</text>
</comment>
<protein>
    <submittedName>
        <fullName evidence="3">Phosphate/phosphite/phosphonate ABC transporter substrate-binding protein</fullName>
    </submittedName>
</protein>
<dbReference type="PROSITE" id="PS51257">
    <property type="entry name" value="PROKAR_LIPOPROTEIN"/>
    <property type="match status" value="1"/>
</dbReference>
<dbReference type="RefSeq" id="WP_111457639.1">
    <property type="nucleotide sequence ID" value="NZ_QFYP01000001.1"/>
</dbReference>
<name>A0A328B340_9CAUL</name>
<dbReference type="Proteomes" id="UP000249842">
    <property type="component" value="Unassembled WGS sequence"/>
</dbReference>
<dbReference type="AlphaFoldDB" id="A0A328B340"/>
<keyword evidence="4" id="KW-1185">Reference proteome</keyword>
<dbReference type="GO" id="GO:0043190">
    <property type="term" value="C:ATP-binding cassette (ABC) transporter complex"/>
    <property type="evidence" value="ECO:0007669"/>
    <property type="project" value="InterPro"/>
</dbReference>
<organism evidence="3 4">
    <name type="scientific">Phenylobacterium hankyongense</name>
    <dbReference type="NCBI Taxonomy" id="1813876"/>
    <lineage>
        <taxon>Bacteria</taxon>
        <taxon>Pseudomonadati</taxon>
        <taxon>Pseudomonadota</taxon>
        <taxon>Alphaproteobacteria</taxon>
        <taxon>Caulobacterales</taxon>
        <taxon>Caulobacteraceae</taxon>
        <taxon>Phenylobacterium</taxon>
    </lineage>
</organism>
<dbReference type="Pfam" id="PF12974">
    <property type="entry name" value="Phosphonate-bd"/>
    <property type="match status" value="1"/>
</dbReference>
<dbReference type="GO" id="GO:0055085">
    <property type="term" value="P:transmembrane transport"/>
    <property type="evidence" value="ECO:0007669"/>
    <property type="project" value="InterPro"/>
</dbReference>
<gene>
    <name evidence="3" type="ORF">DJ021_11275</name>
</gene>
<dbReference type="InterPro" id="IPR005770">
    <property type="entry name" value="PhnD"/>
</dbReference>
<comment type="caution">
    <text evidence="3">The sequence shown here is derived from an EMBL/GenBank/DDBJ whole genome shotgun (WGS) entry which is preliminary data.</text>
</comment>
<evidence type="ECO:0000256" key="1">
    <source>
        <dbReference type="ARBA" id="ARBA00007162"/>
    </source>
</evidence>
<accession>A0A328B340</accession>
<sequence length="311" mass="33393">MSQRQEAGLRLFWGMLALLFVLSGCSPADHGKRETLRVVLIPADGGTEDGTKADYQPIFQAVSRMTKLDFDIKVGQSYAAVVEALCNNGADIAFVGPVSYIQARDRGCADLLAVGVEKNQSIYYSGIFTKATSPIHSIADLKGRRVAFGDVNSTSSFVYPMAMIIDAGLDPVRDLGAIRMTGSHADSLAALVHDQADAAALSFDSYEKAVSEHAVDPAAIRVVARSLPIPYPPLVMNSRLDAAHKARLRDAFAKVDRAPGVTPDMIRGYGGKKVDRYDTAFAPEQFNLAGAVMAKLDDSLKAAILKKASER</sequence>
<dbReference type="PANTHER" id="PTHR35841:SF1">
    <property type="entry name" value="PHOSPHONATES-BINDING PERIPLASMIC PROTEIN"/>
    <property type="match status" value="1"/>
</dbReference>
<evidence type="ECO:0000256" key="2">
    <source>
        <dbReference type="ARBA" id="ARBA00022729"/>
    </source>
</evidence>
<dbReference type="EMBL" id="QFYP01000001">
    <property type="protein sequence ID" value="RAK60346.1"/>
    <property type="molecule type" value="Genomic_DNA"/>
</dbReference>
<reference evidence="4" key="1">
    <citation type="submission" date="2018-05" db="EMBL/GenBank/DDBJ databases">
        <authorList>
            <person name="Li X."/>
        </authorList>
    </citation>
    <scope>NUCLEOTIDE SEQUENCE [LARGE SCALE GENOMIC DNA]</scope>
    <source>
        <strain evidence="4">HKS-05</strain>
    </source>
</reference>
<keyword evidence="2" id="KW-0732">Signal</keyword>
<evidence type="ECO:0000313" key="3">
    <source>
        <dbReference type="EMBL" id="RAK60346.1"/>
    </source>
</evidence>
<dbReference type="OrthoDB" id="9802896at2"/>
<dbReference type="SUPFAM" id="SSF53850">
    <property type="entry name" value="Periplasmic binding protein-like II"/>
    <property type="match status" value="1"/>
</dbReference>
<proteinExistence type="inferred from homology"/>
<dbReference type="NCBIfam" id="TIGR01098">
    <property type="entry name" value="3A0109s03R"/>
    <property type="match status" value="1"/>
</dbReference>
<dbReference type="Gene3D" id="3.40.190.10">
    <property type="entry name" value="Periplasmic binding protein-like II"/>
    <property type="match status" value="2"/>
</dbReference>